<evidence type="ECO:0000313" key="6">
    <source>
        <dbReference type="Proteomes" id="UP000198584"/>
    </source>
</evidence>
<dbReference type="InterPro" id="IPR029062">
    <property type="entry name" value="Class_I_gatase-like"/>
</dbReference>
<dbReference type="Proteomes" id="UP000198584">
    <property type="component" value="Unassembled WGS sequence"/>
</dbReference>
<dbReference type="GO" id="GO:0008236">
    <property type="term" value="F:serine-type peptidase activity"/>
    <property type="evidence" value="ECO:0007669"/>
    <property type="project" value="UniProtKB-KW"/>
</dbReference>
<name>A0A1H4HA97_9BACI</name>
<reference evidence="5 6" key="1">
    <citation type="submission" date="2016-10" db="EMBL/GenBank/DDBJ databases">
        <authorList>
            <person name="de Groot N.N."/>
        </authorList>
    </citation>
    <scope>NUCLEOTIDE SEQUENCE [LARGE SCALE GENOMIC DNA]</scope>
    <source>
        <strain evidence="5 6">CCM7597</strain>
    </source>
</reference>
<keyword evidence="3" id="KW-0378">Hydrolase</keyword>
<dbReference type="AlphaFoldDB" id="A0A1H4HA97"/>
<dbReference type="EMBL" id="FNQR01000024">
    <property type="protein sequence ID" value="SEB17988.1"/>
    <property type="molecule type" value="Genomic_DNA"/>
</dbReference>
<dbReference type="PANTHER" id="PTHR20842:SF0">
    <property type="entry name" value="ALPHA-ASPARTYL DIPEPTIDASE"/>
    <property type="match status" value="1"/>
</dbReference>
<dbReference type="RefSeq" id="WP_093046662.1">
    <property type="nucleotide sequence ID" value="NZ_FNQR01000024.1"/>
</dbReference>
<keyword evidence="4" id="KW-0720">Serine protease</keyword>
<dbReference type="OrthoDB" id="9778515at2"/>
<organism evidence="5 6">
    <name type="scientific">Thalassobacillus cyri</name>
    <dbReference type="NCBI Taxonomy" id="571932"/>
    <lineage>
        <taxon>Bacteria</taxon>
        <taxon>Bacillati</taxon>
        <taxon>Bacillota</taxon>
        <taxon>Bacilli</taxon>
        <taxon>Bacillales</taxon>
        <taxon>Bacillaceae</taxon>
        <taxon>Thalassobacillus</taxon>
    </lineage>
</organism>
<dbReference type="CDD" id="cd03129">
    <property type="entry name" value="GAT1_Peptidase_E_like"/>
    <property type="match status" value="1"/>
</dbReference>
<dbReference type="Gene3D" id="3.40.50.880">
    <property type="match status" value="1"/>
</dbReference>
<keyword evidence="6" id="KW-1185">Reference proteome</keyword>
<evidence type="ECO:0000256" key="1">
    <source>
        <dbReference type="ARBA" id="ARBA00006534"/>
    </source>
</evidence>
<dbReference type="STRING" id="571932.SAMN05421743_1248"/>
<gene>
    <name evidence="5" type="ORF">SAMN05421743_1248</name>
</gene>
<sequence length="208" mass="23208">MIRLVLLSEWKKSLPSDLEQRIMTLVGKDKPKLGYIPSQTDPERTYFYPAKQQLDQVGFVDYLYFDVDEAFEKKLLGNLGNCDAIFLSGGNTFHFLSRLRERNMLSWLRDYAKNGGVLIGVSAGAMILTENILAADYVDAKYVAGSTLHPSEYGGAALAGFHFYPHWQGDSRQMEAVKALKETGKKPMPALMGVELSWKGISVNTSAM</sequence>
<keyword evidence="2" id="KW-0645">Protease</keyword>
<evidence type="ECO:0000313" key="5">
    <source>
        <dbReference type="EMBL" id="SEB17988.1"/>
    </source>
</evidence>
<comment type="similarity">
    <text evidence="1">Belongs to the peptidase S51 family.</text>
</comment>
<proteinExistence type="inferred from homology"/>
<evidence type="ECO:0000256" key="3">
    <source>
        <dbReference type="ARBA" id="ARBA00022801"/>
    </source>
</evidence>
<evidence type="ECO:0000256" key="4">
    <source>
        <dbReference type="ARBA" id="ARBA00022825"/>
    </source>
</evidence>
<dbReference type="InterPro" id="IPR005320">
    <property type="entry name" value="Peptidase_S51"/>
</dbReference>
<accession>A0A1H4HA97</accession>
<dbReference type="SUPFAM" id="SSF52317">
    <property type="entry name" value="Class I glutamine amidotransferase-like"/>
    <property type="match status" value="1"/>
</dbReference>
<evidence type="ECO:0000256" key="2">
    <source>
        <dbReference type="ARBA" id="ARBA00022670"/>
    </source>
</evidence>
<protein>
    <submittedName>
        <fullName evidence="5">Dipeptidase E</fullName>
    </submittedName>
</protein>
<dbReference type="Pfam" id="PF03575">
    <property type="entry name" value="Peptidase_S51"/>
    <property type="match status" value="1"/>
</dbReference>
<dbReference type="GO" id="GO:0006508">
    <property type="term" value="P:proteolysis"/>
    <property type="evidence" value="ECO:0007669"/>
    <property type="project" value="UniProtKB-KW"/>
</dbReference>
<dbReference type="PANTHER" id="PTHR20842">
    <property type="entry name" value="PROTEASE S51 ALPHA-ASPARTYL DIPEPTIDASE"/>
    <property type="match status" value="1"/>
</dbReference>